<keyword evidence="5 7" id="KW-0573">Peptidoglycan synthesis</keyword>
<evidence type="ECO:0000256" key="4">
    <source>
        <dbReference type="ARBA" id="ARBA00022960"/>
    </source>
</evidence>
<accession>A0ABM6MAU4</accession>
<evidence type="ECO:0000256" key="3">
    <source>
        <dbReference type="ARBA" id="ARBA00022679"/>
    </source>
</evidence>
<evidence type="ECO:0000256" key="7">
    <source>
        <dbReference type="PROSITE-ProRule" id="PRU01373"/>
    </source>
</evidence>
<name>A0ABM6MAU4_9SPHN</name>
<protein>
    <recommendedName>
        <fullName evidence="8">L,D-TPase catalytic domain-containing protein</fullName>
    </recommendedName>
</protein>
<dbReference type="Pfam" id="PF03734">
    <property type="entry name" value="YkuD"/>
    <property type="match status" value="1"/>
</dbReference>
<comment type="pathway">
    <text evidence="1 7">Cell wall biogenesis; peptidoglycan biosynthesis.</text>
</comment>
<feature type="active site" description="Proton donor/acceptor" evidence="7">
    <location>
        <position position="338"/>
    </location>
</feature>
<comment type="similarity">
    <text evidence="2">Belongs to the YkuD family.</text>
</comment>
<dbReference type="InterPro" id="IPR005490">
    <property type="entry name" value="LD_TPept_cat_dom"/>
</dbReference>
<evidence type="ECO:0000256" key="1">
    <source>
        <dbReference type="ARBA" id="ARBA00004752"/>
    </source>
</evidence>
<dbReference type="PANTHER" id="PTHR30582">
    <property type="entry name" value="L,D-TRANSPEPTIDASE"/>
    <property type="match status" value="1"/>
</dbReference>
<dbReference type="InterPro" id="IPR050979">
    <property type="entry name" value="LD-transpeptidase"/>
</dbReference>
<keyword evidence="3" id="KW-0808">Transferase</keyword>
<dbReference type="InterPro" id="IPR036365">
    <property type="entry name" value="PGBD-like_sf"/>
</dbReference>
<dbReference type="InterPro" id="IPR038063">
    <property type="entry name" value="Transpep_catalytic_dom"/>
</dbReference>
<keyword evidence="4 7" id="KW-0133">Cell shape</keyword>
<dbReference type="SUPFAM" id="SSF47090">
    <property type="entry name" value="PGBD-like"/>
    <property type="match status" value="1"/>
</dbReference>
<dbReference type="Pfam" id="PF01471">
    <property type="entry name" value="PG_binding_1"/>
    <property type="match status" value="1"/>
</dbReference>
<feature type="domain" description="L,D-TPase catalytic" evidence="8">
    <location>
        <begin position="245"/>
        <end position="378"/>
    </location>
</feature>
<evidence type="ECO:0000313" key="10">
    <source>
        <dbReference type="Proteomes" id="UP000258016"/>
    </source>
</evidence>
<feature type="active site" description="Nucleophile" evidence="7">
    <location>
        <position position="354"/>
    </location>
</feature>
<evidence type="ECO:0000259" key="8">
    <source>
        <dbReference type="PROSITE" id="PS52029"/>
    </source>
</evidence>
<evidence type="ECO:0000313" key="9">
    <source>
        <dbReference type="EMBL" id="ASR53091.1"/>
    </source>
</evidence>
<proteinExistence type="inferred from homology"/>
<dbReference type="Proteomes" id="UP000258016">
    <property type="component" value="Chromosome"/>
</dbReference>
<dbReference type="EMBL" id="CP020083">
    <property type="protein sequence ID" value="ASR53091.1"/>
    <property type="molecule type" value="Genomic_DNA"/>
</dbReference>
<dbReference type="PANTHER" id="PTHR30582:SF30">
    <property type="entry name" value="BLR4375 PROTEIN"/>
    <property type="match status" value="1"/>
</dbReference>
<dbReference type="Gene3D" id="2.40.440.10">
    <property type="entry name" value="L,D-transpeptidase catalytic domain-like"/>
    <property type="match status" value="1"/>
</dbReference>
<dbReference type="SUPFAM" id="SSF141523">
    <property type="entry name" value="L,D-transpeptidase catalytic domain-like"/>
    <property type="match status" value="1"/>
</dbReference>
<organism evidence="9 10">
    <name type="scientific">Blastomonas fulva</name>
    <dbReference type="NCBI Taxonomy" id="1550728"/>
    <lineage>
        <taxon>Bacteria</taxon>
        <taxon>Pseudomonadati</taxon>
        <taxon>Pseudomonadota</taxon>
        <taxon>Alphaproteobacteria</taxon>
        <taxon>Sphingomonadales</taxon>
        <taxon>Sphingomonadaceae</taxon>
        <taxon>Blastomonas</taxon>
    </lineage>
</organism>
<dbReference type="InterPro" id="IPR036366">
    <property type="entry name" value="PGBDSf"/>
</dbReference>
<keyword evidence="6 7" id="KW-0961">Cell wall biogenesis/degradation</keyword>
<evidence type="ECO:0000256" key="5">
    <source>
        <dbReference type="ARBA" id="ARBA00022984"/>
    </source>
</evidence>
<keyword evidence="10" id="KW-1185">Reference proteome</keyword>
<evidence type="ECO:0000256" key="2">
    <source>
        <dbReference type="ARBA" id="ARBA00005992"/>
    </source>
</evidence>
<dbReference type="CDD" id="cd16913">
    <property type="entry name" value="YkuD_like"/>
    <property type="match status" value="1"/>
</dbReference>
<reference evidence="9 10" key="1">
    <citation type="submission" date="2017-03" db="EMBL/GenBank/DDBJ databases">
        <title>Complete genome sequence of Blastomonas fulva degrading microcsystin LR.</title>
        <authorList>
            <person name="Lee H.-g."/>
            <person name="Jin L."/>
            <person name="oh H.-M."/>
        </authorList>
    </citation>
    <scope>NUCLEOTIDE SEQUENCE [LARGE SCALE GENOMIC DNA]</scope>
    <source>
        <strain evidence="9 10">T2</strain>
    </source>
</reference>
<dbReference type="InterPro" id="IPR002477">
    <property type="entry name" value="Peptidoglycan-bd-like"/>
</dbReference>
<evidence type="ECO:0000256" key="6">
    <source>
        <dbReference type="ARBA" id="ARBA00023316"/>
    </source>
</evidence>
<gene>
    <name evidence="9" type="ORF">B5J99_17860</name>
</gene>
<sequence length="379" mass="40717">MCLPGLCILSPAATLDAVIKRGYHLKAAYIFASLLVLGGCDSAPEAAPAREARAQPAPKAAPLDFVDAQKQVPAYSETPVLRAQVILDHLGFSPGVIDGEEGQSYFAALRGFQTANDIAETGKLDEATLARLDQWRDVRATRVVVIPERFASGPFISDFPASAADQAKLDQLGYKNLIEALAERFHTTPEVITAMNPNMTSMAAGTAIRVPNIPNAKSAFSGEDPRGWGETLASLGVPADQPLADRVVVDKSDGVLRVFDGDDKLIAQFPATMGSSKDPLPIGEWKIQGVSRNPDFHYNPKLFWDVSNDKAAQQLKPGPNSPVGVVWIDLNKPHYGIHGTSEPHTIGRAESHGCIRLTNWDAARLAQMVKPGTPATLQE</sequence>
<dbReference type="PROSITE" id="PS52029">
    <property type="entry name" value="LD_TPASE"/>
    <property type="match status" value="1"/>
</dbReference>
<dbReference type="Gene3D" id="1.10.101.10">
    <property type="entry name" value="PGBD-like superfamily/PGBD"/>
    <property type="match status" value="1"/>
</dbReference>